<organism evidence="3 4">
    <name type="scientific">Dillenia turbinata</name>
    <dbReference type="NCBI Taxonomy" id="194707"/>
    <lineage>
        <taxon>Eukaryota</taxon>
        <taxon>Viridiplantae</taxon>
        <taxon>Streptophyta</taxon>
        <taxon>Embryophyta</taxon>
        <taxon>Tracheophyta</taxon>
        <taxon>Spermatophyta</taxon>
        <taxon>Magnoliopsida</taxon>
        <taxon>eudicotyledons</taxon>
        <taxon>Gunneridae</taxon>
        <taxon>Pentapetalae</taxon>
        <taxon>Dilleniales</taxon>
        <taxon>Dilleniaceae</taxon>
        <taxon>Dillenia</taxon>
    </lineage>
</organism>
<dbReference type="GO" id="GO:0005506">
    <property type="term" value="F:iron ion binding"/>
    <property type="evidence" value="ECO:0007669"/>
    <property type="project" value="InterPro"/>
</dbReference>
<evidence type="ECO:0000256" key="2">
    <source>
        <dbReference type="ARBA" id="ARBA00023004"/>
    </source>
</evidence>
<dbReference type="Proteomes" id="UP001370490">
    <property type="component" value="Unassembled WGS sequence"/>
</dbReference>
<dbReference type="SUPFAM" id="SSF48264">
    <property type="entry name" value="Cytochrome P450"/>
    <property type="match status" value="1"/>
</dbReference>
<dbReference type="GO" id="GO:0016132">
    <property type="term" value="P:brassinosteroid biosynthetic process"/>
    <property type="evidence" value="ECO:0007669"/>
    <property type="project" value="TreeGrafter"/>
</dbReference>
<name>A0AAN8Z272_9MAGN</name>
<dbReference type="GO" id="GO:0016125">
    <property type="term" value="P:sterol metabolic process"/>
    <property type="evidence" value="ECO:0007669"/>
    <property type="project" value="TreeGrafter"/>
</dbReference>
<dbReference type="GO" id="GO:0010268">
    <property type="term" value="P:brassinosteroid homeostasis"/>
    <property type="evidence" value="ECO:0007669"/>
    <property type="project" value="TreeGrafter"/>
</dbReference>
<dbReference type="GO" id="GO:0016705">
    <property type="term" value="F:oxidoreductase activity, acting on paired donors, with incorporation or reduction of molecular oxygen"/>
    <property type="evidence" value="ECO:0007669"/>
    <property type="project" value="InterPro"/>
</dbReference>
<dbReference type="AlphaFoldDB" id="A0AAN8Z272"/>
<sequence>MELSMVVCVVAFVLCFTLVLIRWNDLRYRRKGLPPGTMGWPMFGETAEFLKLGPDFMKRQGAKHGKLFKTHIFGCPTVICMDTDLNRYILLNEAKGLVPGYPQSSLDILGKCNIAAVHGAAHKHIRGSLLSIVNPNMIKDRLFAKIDKAVRPFLANWDGKIVDIQEKMIEMAVLLSFKQLLDKEAQSVCQALRHEFNNLVLGTFSLPINFPGTNYYKGIQARKNVIKILRRIIDRRRASSETCNDMLDCLLNVKDPKYRLNDEEIIDQVITFFNSGYETFSTTSMMALKHLHDHPKVLQELREEHLAIQERKRPGELLDSNDYKSMTFTRAVILETLRLTTIVNGVMRKTTDDIEINGCIIPKGWRIYVYFREINYNPFLYLEPFDFNPWRWMDKKLESHNHVLLFGGGSRLWEEVGENKILKFPRVKAPNGLHMAISTNVVKSKHQNISAA</sequence>
<dbReference type="InterPro" id="IPR002401">
    <property type="entry name" value="Cyt_P450_E_grp-I"/>
</dbReference>
<dbReference type="EMBL" id="JBAMMX010000019">
    <property type="protein sequence ID" value="KAK6921886.1"/>
    <property type="molecule type" value="Genomic_DNA"/>
</dbReference>
<dbReference type="InterPro" id="IPR001128">
    <property type="entry name" value="Cyt_P450"/>
</dbReference>
<dbReference type="Pfam" id="PF00067">
    <property type="entry name" value="p450"/>
    <property type="match status" value="1"/>
</dbReference>
<dbReference type="PANTHER" id="PTHR24286">
    <property type="entry name" value="CYTOCHROME P450 26"/>
    <property type="match status" value="1"/>
</dbReference>
<evidence type="ECO:0000313" key="4">
    <source>
        <dbReference type="Proteomes" id="UP001370490"/>
    </source>
</evidence>
<dbReference type="Gene3D" id="1.10.630.10">
    <property type="entry name" value="Cytochrome P450"/>
    <property type="match status" value="1"/>
</dbReference>
<reference evidence="3 4" key="1">
    <citation type="submission" date="2023-12" db="EMBL/GenBank/DDBJ databases">
        <title>A high-quality genome assembly for Dillenia turbinata (Dilleniales).</title>
        <authorList>
            <person name="Chanderbali A."/>
        </authorList>
    </citation>
    <scope>NUCLEOTIDE SEQUENCE [LARGE SCALE GENOMIC DNA]</scope>
    <source>
        <strain evidence="3">LSX21</strain>
        <tissue evidence="3">Leaf</tissue>
    </source>
</reference>
<proteinExistence type="predicted"/>
<protein>
    <submittedName>
        <fullName evidence="3">Cytochrome P450</fullName>
    </submittedName>
</protein>
<dbReference type="PRINTS" id="PR00463">
    <property type="entry name" value="EP450I"/>
</dbReference>
<dbReference type="InterPro" id="IPR036396">
    <property type="entry name" value="Cyt_P450_sf"/>
</dbReference>
<dbReference type="PANTHER" id="PTHR24286:SF105">
    <property type="entry name" value="CYTOCHROME P450 85A-LIKE"/>
    <property type="match status" value="1"/>
</dbReference>
<accession>A0AAN8Z272</accession>
<keyword evidence="2" id="KW-0408">Iron</keyword>
<dbReference type="CDD" id="cd11043">
    <property type="entry name" value="CYP90-like"/>
    <property type="match status" value="1"/>
</dbReference>
<gene>
    <name evidence="3" type="ORF">RJ641_012393</name>
</gene>
<evidence type="ECO:0000313" key="3">
    <source>
        <dbReference type="EMBL" id="KAK6921886.1"/>
    </source>
</evidence>
<keyword evidence="1" id="KW-0479">Metal-binding</keyword>
<comment type="caution">
    <text evidence="3">The sequence shown here is derived from an EMBL/GenBank/DDBJ whole genome shotgun (WGS) entry which is preliminary data.</text>
</comment>
<dbReference type="GO" id="GO:0020037">
    <property type="term" value="F:heme binding"/>
    <property type="evidence" value="ECO:0007669"/>
    <property type="project" value="InterPro"/>
</dbReference>
<keyword evidence="4" id="KW-1185">Reference proteome</keyword>
<dbReference type="GO" id="GO:0004497">
    <property type="term" value="F:monooxygenase activity"/>
    <property type="evidence" value="ECO:0007669"/>
    <property type="project" value="InterPro"/>
</dbReference>
<evidence type="ECO:0000256" key="1">
    <source>
        <dbReference type="ARBA" id="ARBA00022723"/>
    </source>
</evidence>